<dbReference type="GO" id="GO:0006281">
    <property type="term" value="P:DNA repair"/>
    <property type="evidence" value="ECO:0007669"/>
    <property type="project" value="TreeGrafter"/>
</dbReference>
<dbReference type="CDD" id="cd00009">
    <property type="entry name" value="AAA"/>
    <property type="match status" value="1"/>
</dbReference>
<dbReference type="PANTHER" id="PTHR11669">
    <property type="entry name" value="REPLICATION FACTOR C / DNA POLYMERASE III GAMMA-TAU SUBUNIT"/>
    <property type="match status" value="1"/>
</dbReference>
<dbReference type="RefSeq" id="WP_153550624.1">
    <property type="nucleotide sequence ID" value="NZ_CP040089.1"/>
</dbReference>
<keyword evidence="1" id="KW-0235">DNA replication</keyword>
<dbReference type="KEGG" id="ncon:LC1Nh_1003"/>
<dbReference type="InterPro" id="IPR050238">
    <property type="entry name" value="DNA_Rep/Repair_Clamp_Loader"/>
</dbReference>
<keyword evidence="6" id="KW-1185">Reference proteome</keyword>
<evidence type="ECO:0000256" key="1">
    <source>
        <dbReference type="ARBA" id="ARBA00022705"/>
    </source>
</evidence>
<protein>
    <submittedName>
        <fullName evidence="5">Replication factor C small subunit</fullName>
    </submittedName>
</protein>
<evidence type="ECO:0000259" key="4">
    <source>
        <dbReference type="SMART" id="SM00382"/>
    </source>
</evidence>
<dbReference type="InterPro" id="IPR027417">
    <property type="entry name" value="P-loop_NTPase"/>
</dbReference>
<dbReference type="GO" id="GO:0003689">
    <property type="term" value="F:DNA clamp loader activity"/>
    <property type="evidence" value="ECO:0007669"/>
    <property type="project" value="TreeGrafter"/>
</dbReference>
<dbReference type="Gene3D" id="3.40.50.300">
    <property type="entry name" value="P-loop containing nucleotide triphosphate hydrolases"/>
    <property type="match status" value="1"/>
</dbReference>
<reference evidence="6" key="1">
    <citation type="submission" date="2019-05" db="EMBL/GenBank/DDBJ databases">
        <title>Candidatus Nanohalobium constans, a novel model system to study the DPANN nano-sized archaea: genomic and physiological characterization of a nanoarchaeon co-cultured with its chitinotrophic host.</title>
        <authorList>
            <person name="La Cono V."/>
            <person name="Arcadi E."/>
            <person name="Crisafi F."/>
            <person name="Denaro R."/>
            <person name="La Spada G."/>
            <person name="Messina E."/>
            <person name="Smedile F."/>
            <person name="Toshchakov S.V."/>
            <person name="Shevchenko M.A."/>
            <person name="Golyshin P.N."/>
            <person name="Golyshina O.V."/>
            <person name="Ferrer M."/>
            <person name="Rohde M."/>
            <person name="Mushegian A."/>
            <person name="Sorokin D.Y."/>
            <person name="Giuliano L."/>
            <person name="Yakimov M.M."/>
        </authorList>
    </citation>
    <scope>NUCLEOTIDE SEQUENCE [LARGE SCALE GENOMIC DNA]</scope>
    <source>
        <strain evidence="6">LC1Nh</strain>
    </source>
</reference>
<gene>
    <name evidence="5" type="primary">rfcS2</name>
    <name evidence="5" type="ORF">LC1Nh_1003</name>
</gene>
<organism evidence="5 6">
    <name type="scientific">Candidatus Nanohalobium constans</name>
    <dbReference type="NCBI Taxonomy" id="2565781"/>
    <lineage>
        <taxon>Archaea</taxon>
        <taxon>Candidatus Nanohalarchaeota</taxon>
        <taxon>Candidatus Nanohalobia</taxon>
        <taxon>Candidatus Nanohalobiales</taxon>
        <taxon>Candidatus Nanohalobiaceae</taxon>
        <taxon>Candidatus Nanohalobium</taxon>
    </lineage>
</organism>
<name>A0A5Q0UJ72_9ARCH</name>
<dbReference type="InterPro" id="IPR003593">
    <property type="entry name" value="AAA+_ATPase"/>
</dbReference>
<evidence type="ECO:0000256" key="2">
    <source>
        <dbReference type="ARBA" id="ARBA00022741"/>
    </source>
</evidence>
<dbReference type="GO" id="GO:0005524">
    <property type="term" value="F:ATP binding"/>
    <property type="evidence" value="ECO:0007669"/>
    <property type="project" value="UniProtKB-KW"/>
</dbReference>
<dbReference type="EMBL" id="CP040089">
    <property type="protein sequence ID" value="QGA80879.1"/>
    <property type="molecule type" value="Genomic_DNA"/>
</dbReference>
<dbReference type="GeneID" id="42365397"/>
<dbReference type="GO" id="GO:0006261">
    <property type="term" value="P:DNA-templated DNA replication"/>
    <property type="evidence" value="ECO:0007669"/>
    <property type="project" value="TreeGrafter"/>
</dbReference>
<dbReference type="AlphaFoldDB" id="A0A5Q0UJ72"/>
<proteinExistence type="predicted"/>
<dbReference type="OrthoDB" id="301951at2157"/>
<sequence length="201" mass="22585">MTELKPEKVRPEKLENFHGQDGKTRRIIGRVVETGELNADLLLHGPKGTGKTTAAEMMAKALVEHEMHWDRIDCSKRNSPKAIVNTINNILETASMDTDEQRVLVLDQVDQLRSDFHEGIQQAVDSRQRVIATAKNPDSLEVSIGAELEFELLSQEEVKKILQDINQHRKLGITSEKIQDIAEMSDGEARRPIQELGLETG</sequence>
<feature type="domain" description="AAA+ ATPase" evidence="4">
    <location>
        <begin position="37"/>
        <end position="162"/>
    </location>
</feature>
<dbReference type="InterPro" id="IPR003959">
    <property type="entry name" value="ATPase_AAA_core"/>
</dbReference>
<evidence type="ECO:0000313" key="6">
    <source>
        <dbReference type="Proteomes" id="UP000377803"/>
    </source>
</evidence>
<keyword evidence="3" id="KW-0067">ATP-binding</keyword>
<dbReference type="SMART" id="SM00382">
    <property type="entry name" value="AAA"/>
    <property type="match status" value="1"/>
</dbReference>
<dbReference type="Pfam" id="PF00004">
    <property type="entry name" value="AAA"/>
    <property type="match status" value="1"/>
</dbReference>
<evidence type="ECO:0000313" key="5">
    <source>
        <dbReference type="EMBL" id="QGA80879.1"/>
    </source>
</evidence>
<dbReference type="SUPFAM" id="SSF52540">
    <property type="entry name" value="P-loop containing nucleoside triphosphate hydrolases"/>
    <property type="match status" value="1"/>
</dbReference>
<dbReference type="Proteomes" id="UP000377803">
    <property type="component" value="Chromosome"/>
</dbReference>
<accession>A0A5Q0UJ72</accession>
<dbReference type="GO" id="GO:0016887">
    <property type="term" value="F:ATP hydrolysis activity"/>
    <property type="evidence" value="ECO:0007669"/>
    <property type="project" value="InterPro"/>
</dbReference>
<evidence type="ECO:0000256" key="3">
    <source>
        <dbReference type="ARBA" id="ARBA00022840"/>
    </source>
</evidence>
<dbReference type="GO" id="GO:0005663">
    <property type="term" value="C:DNA replication factor C complex"/>
    <property type="evidence" value="ECO:0007669"/>
    <property type="project" value="TreeGrafter"/>
</dbReference>
<keyword evidence="2" id="KW-0547">Nucleotide-binding</keyword>
<dbReference type="PANTHER" id="PTHR11669:SF20">
    <property type="entry name" value="REPLICATION FACTOR C SUBUNIT 4"/>
    <property type="match status" value="1"/>
</dbReference>